<protein>
    <recommendedName>
        <fullName evidence="2">Integrase catalytic domain-containing protein</fullName>
    </recommendedName>
</protein>
<evidence type="ECO:0000313" key="5">
    <source>
        <dbReference type="EMBL" id="EJZ84767.1"/>
    </source>
</evidence>
<reference evidence="4 6" key="1">
    <citation type="submission" date="2012-08" db="EMBL/GenBank/DDBJ databases">
        <title>The Genome Sequence of Slackia piriformis YIT 12062.</title>
        <authorList>
            <consortium name="The Broad Institute Genome Sequencing Platform"/>
            <person name="Earl A."/>
            <person name="Ward D."/>
            <person name="Feldgarden M."/>
            <person name="Gevers D."/>
            <person name="Morotomi M."/>
            <person name="Walker B."/>
            <person name="Young S.K."/>
            <person name="Zeng Q."/>
            <person name="Gargeya S."/>
            <person name="Fitzgerald M."/>
            <person name="Haas B."/>
            <person name="Abouelleil A."/>
            <person name="Alvarado L."/>
            <person name="Arachchi H.M."/>
            <person name="Berlin A.M."/>
            <person name="Chapman S.B."/>
            <person name="Goldberg J."/>
            <person name="Griggs A."/>
            <person name="Gujja S."/>
            <person name="Hansen M."/>
            <person name="Howarth C."/>
            <person name="Imamovic A."/>
            <person name="Larimer J."/>
            <person name="McCowen C."/>
            <person name="Montmayeur A."/>
            <person name="Murphy C."/>
            <person name="Neiman D."/>
            <person name="Pearson M."/>
            <person name="Priest M."/>
            <person name="Roberts A."/>
            <person name="Saif S."/>
            <person name="Shea T."/>
            <person name="Sisk P."/>
            <person name="Sykes S."/>
            <person name="Wortman J."/>
            <person name="Nusbaum C."/>
            <person name="Birren B."/>
        </authorList>
    </citation>
    <scope>NUCLEOTIDE SEQUENCE [LARGE SCALE GENOMIC DNA]</scope>
    <source>
        <strain evidence="4 6">YIT 12062</strain>
    </source>
</reference>
<feature type="domain" description="Integrase catalytic" evidence="2">
    <location>
        <begin position="118"/>
        <end position="278"/>
    </location>
</feature>
<dbReference type="eggNOG" id="COG2801">
    <property type="taxonomic scope" value="Bacteria"/>
</dbReference>
<sequence>MTVIAANARRYPVSAQCRILGVPRSTYYHMLAHPPRPKAPDPIEPDVVGAFEASRGGYGARRLKIVLARSGVVASRRRICRIMRENGLASAYSGRAPRGGRGPAQPPSAGNVLARRFDGHPPRTHLAADLTYVRAGGSWCYVCLLVDLCNREIVGSSCGRRKDARLVKAAFSNVDFPLDEVEMFHSDGGSEFCNAEIDALLSAFGIERSVSRPGNPHDNAVVESTNRVLKRELVRGRPFASEEHLRTELFDWVNWYNNCRLHSTLGYMTPVGFREAGLSL</sequence>
<evidence type="ECO:0000313" key="3">
    <source>
        <dbReference type="EMBL" id="EJZ83236.1"/>
    </source>
</evidence>
<proteinExistence type="predicted"/>
<gene>
    <name evidence="5" type="ORF">HMPREF9451_00371</name>
    <name evidence="4" type="ORF">HMPREF9451_00811</name>
    <name evidence="3" type="ORF">HMPREF9451_01754</name>
</gene>
<dbReference type="InterPro" id="IPR012337">
    <property type="entry name" value="RNaseH-like_sf"/>
</dbReference>
<dbReference type="Pfam" id="PF00665">
    <property type="entry name" value="rve"/>
    <property type="match status" value="1"/>
</dbReference>
<evidence type="ECO:0000313" key="6">
    <source>
        <dbReference type="Proteomes" id="UP000006069"/>
    </source>
</evidence>
<name>K0YKJ5_9ACTN</name>
<dbReference type="PROSITE" id="PS50994">
    <property type="entry name" value="INTEGRASE"/>
    <property type="match status" value="1"/>
</dbReference>
<dbReference type="InterPro" id="IPR025948">
    <property type="entry name" value="HTH-like_dom"/>
</dbReference>
<dbReference type="GO" id="GO:0003676">
    <property type="term" value="F:nucleic acid binding"/>
    <property type="evidence" value="ECO:0007669"/>
    <property type="project" value="InterPro"/>
</dbReference>
<dbReference type="EMBL" id="ADMD01000009">
    <property type="protein sequence ID" value="EJZ83236.1"/>
    <property type="molecule type" value="Genomic_DNA"/>
</dbReference>
<dbReference type="Pfam" id="PF13276">
    <property type="entry name" value="HTH_21"/>
    <property type="match status" value="1"/>
</dbReference>
<organism evidence="4 6">
    <name type="scientific">Slackia piriformis YIT 12062</name>
    <dbReference type="NCBI Taxonomy" id="742818"/>
    <lineage>
        <taxon>Bacteria</taxon>
        <taxon>Bacillati</taxon>
        <taxon>Actinomycetota</taxon>
        <taxon>Coriobacteriia</taxon>
        <taxon>Eggerthellales</taxon>
        <taxon>Eggerthellaceae</taxon>
        <taxon>Slackia</taxon>
    </lineage>
</organism>
<dbReference type="InterPro" id="IPR048020">
    <property type="entry name" value="Transpos_IS3"/>
</dbReference>
<dbReference type="NCBIfam" id="NF033516">
    <property type="entry name" value="transpos_IS3"/>
    <property type="match status" value="1"/>
</dbReference>
<dbReference type="Pfam" id="PF13333">
    <property type="entry name" value="rve_2"/>
    <property type="match status" value="1"/>
</dbReference>
<dbReference type="Gene3D" id="3.30.420.10">
    <property type="entry name" value="Ribonuclease H-like superfamily/Ribonuclease H"/>
    <property type="match status" value="1"/>
</dbReference>
<dbReference type="PANTHER" id="PTHR46889">
    <property type="entry name" value="TRANSPOSASE INSF FOR INSERTION SEQUENCE IS3B-RELATED"/>
    <property type="match status" value="1"/>
</dbReference>
<accession>K0YKJ5</accession>
<dbReference type="Proteomes" id="UP000006069">
    <property type="component" value="Unassembled WGS sequence"/>
</dbReference>
<dbReference type="InterPro" id="IPR001584">
    <property type="entry name" value="Integrase_cat-core"/>
</dbReference>
<dbReference type="InParanoid" id="K0YKJ5"/>
<dbReference type="SUPFAM" id="SSF53098">
    <property type="entry name" value="Ribonuclease H-like"/>
    <property type="match status" value="1"/>
</dbReference>
<dbReference type="PATRIC" id="fig|742818.3.peg.1853"/>
<evidence type="ECO:0000256" key="1">
    <source>
        <dbReference type="ARBA" id="ARBA00002286"/>
    </source>
</evidence>
<dbReference type="EMBL" id="ADMD01000006">
    <property type="protein sequence ID" value="EJZ84102.1"/>
    <property type="molecule type" value="Genomic_DNA"/>
</dbReference>
<dbReference type="InterPro" id="IPR050900">
    <property type="entry name" value="Transposase_IS3/IS150/IS904"/>
</dbReference>
<comment type="caution">
    <text evidence="4">The sequence shown here is derived from an EMBL/GenBank/DDBJ whole genome shotgun (WGS) entry which is preliminary data.</text>
</comment>
<evidence type="ECO:0000313" key="4">
    <source>
        <dbReference type="EMBL" id="EJZ84102.1"/>
    </source>
</evidence>
<dbReference type="AlphaFoldDB" id="K0YKJ5"/>
<keyword evidence="6" id="KW-1185">Reference proteome</keyword>
<comment type="function">
    <text evidence="1">Involved in the transposition of the insertion sequence.</text>
</comment>
<dbReference type="HOGENOM" id="CLU_027402_4_3_11"/>
<dbReference type="GO" id="GO:0015074">
    <property type="term" value="P:DNA integration"/>
    <property type="evidence" value="ECO:0007669"/>
    <property type="project" value="InterPro"/>
</dbReference>
<dbReference type="EMBL" id="ADMD01000001">
    <property type="protein sequence ID" value="EJZ84767.1"/>
    <property type="molecule type" value="Genomic_DNA"/>
</dbReference>
<dbReference type="PANTHER" id="PTHR46889:SF4">
    <property type="entry name" value="TRANSPOSASE INSO FOR INSERTION SEQUENCE ELEMENT IS911B-RELATED"/>
    <property type="match status" value="1"/>
</dbReference>
<dbReference type="InterPro" id="IPR036397">
    <property type="entry name" value="RNaseH_sf"/>
</dbReference>
<evidence type="ECO:0000259" key="2">
    <source>
        <dbReference type="PROSITE" id="PS50994"/>
    </source>
</evidence>